<accession>A0A6M1LNV8</accession>
<feature type="domain" description="Peptidase S8/S53" evidence="7">
    <location>
        <begin position="115"/>
        <end position="379"/>
    </location>
</feature>
<keyword evidence="9" id="KW-1185">Reference proteome</keyword>
<dbReference type="RefSeq" id="WP_164695753.1">
    <property type="nucleotide sequence ID" value="NZ_JAAIKB010000007.1"/>
</dbReference>
<dbReference type="PROSITE" id="PS51892">
    <property type="entry name" value="SUBTILASE"/>
    <property type="match status" value="1"/>
</dbReference>
<dbReference type="PROSITE" id="PS00138">
    <property type="entry name" value="SUBTILASE_SER"/>
    <property type="match status" value="1"/>
</dbReference>
<dbReference type="PANTHER" id="PTHR43806">
    <property type="entry name" value="PEPTIDASE S8"/>
    <property type="match status" value="1"/>
</dbReference>
<feature type="active site" description="Charge relay system" evidence="5">
    <location>
        <position position="124"/>
    </location>
</feature>
<evidence type="ECO:0000256" key="3">
    <source>
        <dbReference type="ARBA" id="ARBA00022801"/>
    </source>
</evidence>
<keyword evidence="2 5" id="KW-0645">Protease</keyword>
<protein>
    <submittedName>
        <fullName evidence="8">S8/S53 family peptidase</fullName>
    </submittedName>
</protein>
<keyword evidence="4 5" id="KW-0720">Serine protease</keyword>
<evidence type="ECO:0000256" key="4">
    <source>
        <dbReference type="ARBA" id="ARBA00022825"/>
    </source>
</evidence>
<dbReference type="EMBL" id="JAAIKB010000007">
    <property type="protein sequence ID" value="NGM21843.1"/>
    <property type="molecule type" value="Genomic_DNA"/>
</dbReference>
<dbReference type="SUPFAM" id="SSF52743">
    <property type="entry name" value="Subtilisin-like"/>
    <property type="match status" value="1"/>
</dbReference>
<reference evidence="8 9" key="1">
    <citation type="submission" date="2020-02" db="EMBL/GenBank/DDBJ databases">
        <authorList>
            <person name="Kim H.M."/>
            <person name="Jeon C.O."/>
        </authorList>
    </citation>
    <scope>NUCLEOTIDE SEQUENCE [LARGE SCALE GENOMIC DNA]</scope>
    <source>
        <strain evidence="8 9">PeD5</strain>
    </source>
</reference>
<dbReference type="InterPro" id="IPR000209">
    <property type="entry name" value="Peptidase_S8/S53_dom"/>
</dbReference>
<dbReference type="GO" id="GO:0006508">
    <property type="term" value="P:proteolysis"/>
    <property type="evidence" value="ECO:0007669"/>
    <property type="project" value="UniProtKB-KW"/>
</dbReference>
<dbReference type="InterPro" id="IPR050131">
    <property type="entry name" value="Peptidase_S8_subtilisin-like"/>
</dbReference>
<dbReference type="PRINTS" id="PR00723">
    <property type="entry name" value="SUBTILISIN"/>
</dbReference>
<sequence>MPSFIRFPAELALALPGRRSPAERLITGLDQGKLIFQGADIGTAKLSAEAVERLRAEGAEVYADIQFSAVDPTPTAESSSVHFWDVALGAAGNHGSMADVMDHIHAPLAWTRSRGRGVTIAIVDTGICGTLPDFPVDRRSQVDPGGRYTGQHWVDLIGHGSMCAAIAAGSGGSISPGVAPEATILAARTDLTAVDIASIYGGLISARRSGAIPGPLVISNSWALYTCQPPDILPRDHPFMDVILQAIVEGIVVVFAAGNNHGHLKCGYRCDADGPNSIWGPNSHDRVLSVGTVDRLESNRTPGTDHCNSSRGPGEWASRRPKPDCVAPTYGRVVWGCETRDMPWWGTSGACPQVAGLAALLLSQSPELRVDDVHSLVLDGCRAIPGGPNCVGRGIIDCEASMRLLANRLVNGTPVR</sequence>
<comment type="caution">
    <text evidence="8">The sequence shown here is derived from an EMBL/GenBank/DDBJ whole genome shotgun (WGS) entry which is preliminary data.</text>
</comment>
<evidence type="ECO:0000313" key="8">
    <source>
        <dbReference type="EMBL" id="NGM21843.1"/>
    </source>
</evidence>
<feature type="active site" description="Charge relay system" evidence="5">
    <location>
        <position position="348"/>
    </location>
</feature>
<dbReference type="CDD" id="cd00306">
    <property type="entry name" value="Peptidases_S8_S53"/>
    <property type="match status" value="1"/>
</dbReference>
<dbReference type="PANTHER" id="PTHR43806:SF11">
    <property type="entry name" value="CEREVISIN-RELATED"/>
    <property type="match status" value="1"/>
</dbReference>
<proteinExistence type="inferred from homology"/>
<dbReference type="Gene3D" id="3.40.50.200">
    <property type="entry name" value="Peptidase S8/S53 domain"/>
    <property type="match status" value="1"/>
</dbReference>
<dbReference type="Pfam" id="PF00082">
    <property type="entry name" value="Peptidase_S8"/>
    <property type="match status" value="1"/>
</dbReference>
<evidence type="ECO:0000256" key="6">
    <source>
        <dbReference type="SAM" id="MobiDB-lite"/>
    </source>
</evidence>
<name>A0A6M1LNV8_9PROT</name>
<dbReference type="Proteomes" id="UP000475385">
    <property type="component" value="Unassembled WGS sequence"/>
</dbReference>
<gene>
    <name evidence="8" type="ORF">G3576_17600</name>
</gene>
<evidence type="ECO:0000256" key="2">
    <source>
        <dbReference type="ARBA" id="ARBA00022670"/>
    </source>
</evidence>
<dbReference type="InterPro" id="IPR036852">
    <property type="entry name" value="Peptidase_S8/S53_dom_sf"/>
</dbReference>
<evidence type="ECO:0000256" key="1">
    <source>
        <dbReference type="ARBA" id="ARBA00011073"/>
    </source>
</evidence>
<reference evidence="8 9" key="2">
    <citation type="submission" date="2020-03" db="EMBL/GenBank/DDBJ databases">
        <title>Roseomonas stagni sp. nov., isolated from pond water in Japan.</title>
        <authorList>
            <person name="Furuhata K."/>
            <person name="Miyamoto H."/>
            <person name="Goto K."/>
        </authorList>
    </citation>
    <scope>NUCLEOTIDE SEQUENCE [LARGE SCALE GENOMIC DNA]</scope>
    <source>
        <strain evidence="8 9">PeD5</strain>
    </source>
</reference>
<feature type="region of interest" description="Disordered" evidence="6">
    <location>
        <begin position="299"/>
        <end position="321"/>
    </location>
</feature>
<dbReference type="InterPro" id="IPR015500">
    <property type="entry name" value="Peptidase_S8_subtilisin-rel"/>
</dbReference>
<organism evidence="8 9">
    <name type="scientific">Falsiroseomonas algicola</name>
    <dbReference type="NCBI Taxonomy" id="2716930"/>
    <lineage>
        <taxon>Bacteria</taxon>
        <taxon>Pseudomonadati</taxon>
        <taxon>Pseudomonadota</taxon>
        <taxon>Alphaproteobacteria</taxon>
        <taxon>Acetobacterales</taxon>
        <taxon>Roseomonadaceae</taxon>
        <taxon>Falsiroseomonas</taxon>
    </lineage>
</organism>
<dbReference type="InterPro" id="IPR023828">
    <property type="entry name" value="Peptidase_S8_Ser-AS"/>
</dbReference>
<evidence type="ECO:0000259" key="7">
    <source>
        <dbReference type="Pfam" id="PF00082"/>
    </source>
</evidence>
<evidence type="ECO:0000256" key="5">
    <source>
        <dbReference type="PROSITE-ProRule" id="PRU01240"/>
    </source>
</evidence>
<comment type="similarity">
    <text evidence="1 5">Belongs to the peptidase S8 family.</text>
</comment>
<feature type="compositionally biased region" description="Polar residues" evidence="6">
    <location>
        <begin position="299"/>
        <end position="311"/>
    </location>
</feature>
<keyword evidence="3 5" id="KW-0378">Hydrolase</keyword>
<dbReference type="GO" id="GO:0004252">
    <property type="term" value="F:serine-type endopeptidase activity"/>
    <property type="evidence" value="ECO:0007669"/>
    <property type="project" value="UniProtKB-UniRule"/>
</dbReference>
<evidence type="ECO:0000313" key="9">
    <source>
        <dbReference type="Proteomes" id="UP000475385"/>
    </source>
</evidence>
<dbReference type="AlphaFoldDB" id="A0A6M1LNV8"/>
<feature type="active site" description="Charge relay system" evidence="5">
    <location>
        <position position="159"/>
    </location>
</feature>